<keyword evidence="1" id="KW-0472">Membrane</keyword>
<keyword evidence="3" id="KW-1185">Reference proteome</keyword>
<evidence type="ECO:0000313" key="2">
    <source>
        <dbReference type="EMBL" id="KLN33445.1"/>
    </source>
</evidence>
<evidence type="ECO:0000313" key="3">
    <source>
        <dbReference type="Proteomes" id="UP000035265"/>
    </source>
</evidence>
<organism evidence="2 3">
    <name type="scientific">Cellulosimicrobium funkei</name>
    <dbReference type="NCBI Taxonomy" id="264251"/>
    <lineage>
        <taxon>Bacteria</taxon>
        <taxon>Bacillati</taxon>
        <taxon>Actinomycetota</taxon>
        <taxon>Actinomycetes</taxon>
        <taxon>Micrococcales</taxon>
        <taxon>Promicromonosporaceae</taxon>
        <taxon>Cellulosimicrobium</taxon>
    </lineage>
</organism>
<accession>A0A0H2KIG1</accession>
<feature type="transmembrane region" description="Helical" evidence="1">
    <location>
        <begin position="12"/>
        <end position="35"/>
    </location>
</feature>
<sequence length="1125" mass="117700">MVSDEDRERPEGGADLTVVGGVVAAVLGLVAAVAIGGTGAGRTSDAPPFTASPVPAAAPVTQAGALPLCGFPRLEQVTDDGVDTEALDGVRTVVDDVVTLEDGELVTFRVLDGAAYVLEWDREATYTVTRYDLATGDVEATTPVELDWDGASETFRTDSFEVDPDGSVYLLDTLMHRRDLLKVAPDGTTTWSVTIPEGEHTAGDLLDLYGTVRWTGDGGTVVGVQEGGEVLHEVSGDGELLAETPFEGAVLAQLPDGTALVQTDVRDDERRTLDLRAVGPEGDDASFHLGASWERGRPFGVPRVPWLDDTTGATTGPSSGPEGDGLVVADENLGFRWWGSDGVFRGVWPDTHKDLEQPFALWESTPVLRDGTAGDAPYYVLTHGEDGGFAVTEITADRMAYQLGAPVKYNAANEELFGGLGLGAGLLVDAPYGVFPDGTAPRVVAAFDDAWGASSGTYRLRYQVRGDPRVWDPVVGEETVVDLPADGGDVPLDLPPTRPGVYEVDAALVDAATGEAVSGTCLRYTVAAAGSGLDPAALADGADWGGAGPLRGVQLAGQLGVGSHRTQLDFGAIVPDPTAEPDAAALVWDSLPNAAFAPDEEEGEEPADVDPFTELAAAAELAEETGVILTLQLGSGGEAEQAAVEAGTWEGWTREIVAAVHEHAPQIRSWQPWNEPNNTGYEDAAAYEEEVGAPFAAGARDASADVVVVGGNTLGIEPAWWADLVAAGGCDSLDVVGIHPYTGFNRSWEEEGFSADGAELDRLREAIGPCGDVPVWDTESGWWSDGVANFWAGGSDVVRKLLWYGLEGVDEWTYFFSEGGFGEAGNSWSLLQYGQYVKPAGAAFAASAAFLDGFGPPEAVETGTPGVHAVRAPGTGEVEGAELLALWGEDLSTTVRLTAPDGAVTVTARDPYGAERGLEVPSGGVEVPVDGAPVLLVAPAGTALEVAPAEPFADDVLEGRPVTATSTHEDASGPDVVTSGTFAVREPWRSGRLADGSVDEAPGVEVTTDGPRTIDRVAVATAGIRCCTSGLRDYTVSVRTPDGDWHDVAQQTDQFLDRVALFTFEPVEVTAVRVTLPMTTERDVPVLAANYTGIVGGLHPDFIPLATESEWIATISAVRAWEPAG</sequence>
<dbReference type="Proteomes" id="UP000035265">
    <property type="component" value="Unassembled WGS sequence"/>
</dbReference>
<dbReference type="AlphaFoldDB" id="A0A0H2KIG1"/>
<reference evidence="2 3" key="1">
    <citation type="submission" date="2014-05" db="EMBL/GenBank/DDBJ databases">
        <title>Cellulosimicrobium funkei U11 genome.</title>
        <authorList>
            <person name="Hu C."/>
            <person name="Gong Y."/>
            <person name="Wan W."/>
            <person name="Jiang M."/>
        </authorList>
    </citation>
    <scope>NUCLEOTIDE SEQUENCE [LARGE SCALE GENOMIC DNA]</scope>
    <source>
        <strain evidence="2 3">U11</strain>
    </source>
</reference>
<dbReference type="Gene3D" id="3.20.20.80">
    <property type="entry name" value="Glycosidases"/>
    <property type="match status" value="1"/>
</dbReference>
<evidence type="ECO:0000256" key="1">
    <source>
        <dbReference type="SAM" id="Phobius"/>
    </source>
</evidence>
<gene>
    <name evidence="2" type="ORF">FB00_17490</name>
</gene>
<dbReference type="STRING" id="264251.FB00_17490"/>
<dbReference type="InterPro" id="IPR017853">
    <property type="entry name" value="GH"/>
</dbReference>
<protein>
    <submittedName>
        <fullName evidence="2">Uncharacterized protein</fullName>
    </submittedName>
</protein>
<comment type="caution">
    <text evidence="2">The sequence shown here is derived from an EMBL/GenBank/DDBJ whole genome shotgun (WGS) entry which is preliminary data.</text>
</comment>
<dbReference type="Gene3D" id="2.60.120.260">
    <property type="entry name" value="Galactose-binding domain-like"/>
    <property type="match status" value="1"/>
</dbReference>
<dbReference type="RefSeq" id="WP_047234125.1">
    <property type="nucleotide sequence ID" value="NZ_JNBQ01000034.1"/>
</dbReference>
<proteinExistence type="predicted"/>
<keyword evidence="1" id="KW-1133">Transmembrane helix</keyword>
<keyword evidence="1" id="KW-0812">Transmembrane</keyword>
<name>A0A0H2KIG1_9MICO</name>
<dbReference type="PATRIC" id="fig|264251.5.peg.3546"/>
<dbReference type="EMBL" id="JNBQ01000034">
    <property type="protein sequence ID" value="KLN33445.1"/>
    <property type="molecule type" value="Genomic_DNA"/>
</dbReference>
<dbReference type="SUPFAM" id="SSF51445">
    <property type="entry name" value="(Trans)glycosidases"/>
    <property type="match status" value="1"/>
</dbReference>